<dbReference type="AlphaFoldDB" id="A0A9X2CR28"/>
<name>A0A9X2CR28_9FLAO</name>
<keyword evidence="2" id="KW-1185">Reference proteome</keyword>
<keyword evidence="1" id="KW-0449">Lipoprotein</keyword>
<evidence type="ECO:0000313" key="2">
    <source>
        <dbReference type="Proteomes" id="UP001139521"/>
    </source>
</evidence>
<evidence type="ECO:0000313" key="1">
    <source>
        <dbReference type="EMBL" id="MCL6220788.1"/>
    </source>
</evidence>
<reference evidence="1" key="1">
    <citation type="submission" date="2022-01" db="EMBL/GenBank/DDBJ databases">
        <title>Genome sequencing of Zunongwangia sp. M21534 genome.</title>
        <authorList>
            <person name="Chen Y."/>
            <person name="Dong C."/>
            <person name="Shao Z."/>
        </authorList>
    </citation>
    <scope>NUCLEOTIDE SEQUENCE</scope>
    <source>
        <strain evidence="1">MCCC M21534</strain>
    </source>
</reference>
<dbReference type="InterPro" id="IPR011990">
    <property type="entry name" value="TPR-like_helical_dom_sf"/>
</dbReference>
<dbReference type="InterPro" id="IPR041662">
    <property type="entry name" value="SusD-like_2"/>
</dbReference>
<protein>
    <submittedName>
        <fullName evidence="1">SusD/RagB family nutrient-binding outer membrane lipoprotein</fullName>
    </submittedName>
</protein>
<dbReference type="Gene3D" id="1.25.40.390">
    <property type="match status" value="1"/>
</dbReference>
<sequence>MKRLFIYTLIVLLGFFTKSCQDLDELNENPNNVSETHPQLLLTEISAEAFQVTGTSPLYASRMLIQTGEENDYQYFKWGNGSFGEFNDLRQVTKMIEEATRIESPNYIAIGKFFRAYYFYQLSLRFGDIPYSEALMGESSDTFQPAYDSQEAVFEGIITELDEAASMIEEDVAIDGDIIFYGDAKKWLKLINSYELKILLSLSNKTTAGSINIASKFKEVYTRGVIINSLDDNAQLVFQDQQDSRYSEFNSSSYGSSMYMSATYIDLLQQLKDPRLFIVAEQTSSASSKGLAINDFDSYNGGSPIENYSVINETLVANGNISKVNARYYTNPTTEPHNILSYWEVEFIIAEASVRGWISDQAATHFENAVRANFNFYRSNASDYSEYLSEDIVEAYLDQSLLNLNGTEEEKLKTILTQKYITTFLQAGWSQYYDYLRTGYPEFAYPTGQTPPYRFVYPVEEYNNNTANLEAAIKSQFGGNDGIRQLPWWLN</sequence>
<organism evidence="1 2">
    <name type="scientific">Zunongwangia pacifica</name>
    <dbReference type="NCBI Taxonomy" id="2911062"/>
    <lineage>
        <taxon>Bacteria</taxon>
        <taxon>Pseudomonadati</taxon>
        <taxon>Bacteroidota</taxon>
        <taxon>Flavobacteriia</taxon>
        <taxon>Flavobacteriales</taxon>
        <taxon>Flavobacteriaceae</taxon>
        <taxon>Zunongwangia</taxon>
    </lineage>
</organism>
<dbReference type="SUPFAM" id="SSF48452">
    <property type="entry name" value="TPR-like"/>
    <property type="match status" value="1"/>
</dbReference>
<dbReference type="EMBL" id="JAKHSK010000056">
    <property type="protein sequence ID" value="MCL6220788.1"/>
    <property type="molecule type" value="Genomic_DNA"/>
</dbReference>
<accession>A0A9X2CR28</accession>
<dbReference type="Proteomes" id="UP001139521">
    <property type="component" value="Unassembled WGS sequence"/>
</dbReference>
<dbReference type="RefSeq" id="WP_249603472.1">
    <property type="nucleotide sequence ID" value="NZ_JAKHSK010000056.1"/>
</dbReference>
<gene>
    <name evidence="1" type="ORF">L1967_21050</name>
</gene>
<dbReference type="Pfam" id="PF12771">
    <property type="entry name" value="SusD-like_2"/>
    <property type="match status" value="1"/>
</dbReference>
<comment type="caution">
    <text evidence="1">The sequence shown here is derived from an EMBL/GenBank/DDBJ whole genome shotgun (WGS) entry which is preliminary data.</text>
</comment>
<proteinExistence type="predicted"/>